<accession>A0AAU7VGT5</accession>
<name>A0AAU7VGT5_9CAUD</name>
<reference evidence="1" key="1">
    <citation type="submission" date="2024-06" db="EMBL/GenBank/DDBJ databases">
        <authorList>
            <person name="Lu L."/>
            <person name="Wei N."/>
            <person name="Zhang R."/>
        </authorList>
    </citation>
    <scope>NUCLEOTIDE SEQUENCE</scope>
</reference>
<evidence type="ECO:0008006" key="2">
    <source>
        <dbReference type="Google" id="ProtNLM"/>
    </source>
</evidence>
<dbReference type="EMBL" id="PP882867">
    <property type="protein sequence ID" value="XBW75416.1"/>
    <property type="molecule type" value="Genomic_DNA"/>
</dbReference>
<protein>
    <recommendedName>
        <fullName evidence="2">Tail fiber protein</fullName>
    </recommendedName>
</protein>
<proteinExistence type="predicted"/>
<sequence length="633" mass="65280">MAFRRLGDLVGRYLGIGGATGDASNPLSVRGAGALFDGNTGGHQVRINKATLGDTASFLFQRGFSGRAEFGLIGNDNFELKVSADGSTFNQAFVVNDGTAVTDFKQQPTVNGQAIFHAGNDGSGSGLDADTVDGEHASAFAKLTGAVFTGGVTATGFTGPGGGLTGVNAATLEGSSKSAFALLSGAAFTGAVSAATLSSSGTIAAGGQLEITNANYGQHLKLTRSTESWQLDPSTDGSLDLRRMSGTGTARLDVAADLSVSGAFTVDGNTYLGSGLLEAHNGIQGGYNDGNGSGSNWGVPIWSMGDAYMGTSPGASFVPGTYSLTWQRISTASALADVGEGLYAYRAGSLIAGLGHTGTYLPAKLKVQGDTTVQGLGVGGASPDATNAFSFYGTNLLLNSGGSIDATFNKNAVGNDASFSFKTGFSARALLGLLGNDDFTLKVGSSFITAMVADHTTGKVTFPNTDLPSRQVYPIGGRWYMNTDNRWVGFSASYGAATENYNQNNGTGTEPSVVWNQFGPFIRQGAVLHKIKGALRSSSSETTAFDIRVILASSTAFAAGNWDSAGETTHNLVYSADNVSFTDTNWLPIDIDLGDWSVAADSFFLVFIKPVGTITAVRYLYGPLSLEYTASDP</sequence>
<evidence type="ECO:0000313" key="1">
    <source>
        <dbReference type="EMBL" id="XBW75416.1"/>
    </source>
</evidence>
<organism evidence="1">
    <name type="scientific">Dinoroseobacter phage vB_DshS_R26L</name>
    <dbReference type="NCBI Taxonomy" id="3161158"/>
    <lineage>
        <taxon>Viruses</taxon>
        <taxon>Duplodnaviria</taxon>
        <taxon>Heunggongvirae</taxon>
        <taxon>Uroviricota</taxon>
        <taxon>Caudoviricetes</taxon>
        <taxon>Nanhaivirus</taxon>
    </lineage>
</organism>
<gene>
    <name evidence="1" type="ORF">vBDshSR26L_101</name>
</gene>